<organism evidence="1">
    <name type="scientific">Sinorhizobium medicae</name>
    <dbReference type="NCBI Taxonomy" id="110321"/>
    <lineage>
        <taxon>Bacteria</taxon>
        <taxon>Pseudomonadati</taxon>
        <taxon>Pseudomonadota</taxon>
        <taxon>Alphaproteobacteria</taxon>
        <taxon>Hyphomicrobiales</taxon>
        <taxon>Rhizobiaceae</taxon>
        <taxon>Sinorhizobium/Ensifer group</taxon>
        <taxon>Sinorhizobium</taxon>
    </lineage>
</organism>
<dbReference type="EMBL" id="CABFNB010000139">
    <property type="protein sequence ID" value="VTZ64792.1"/>
    <property type="molecule type" value="Genomic_DNA"/>
</dbReference>
<evidence type="ECO:0000313" key="1">
    <source>
        <dbReference type="EMBL" id="VTZ64792.1"/>
    </source>
</evidence>
<reference evidence="1" key="1">
    <citation type="submission" date="2019-06" db="EMBL/GenBank/DDBJ databases">
        <authorList>
            <person name="Le Quere A."/>
            <person name="Colella S."/>
        </authorList>
    </citation>
    <scope>NUCLEOTIDE SEQUENCE</scope>
    <source>
        <strain evidence="1">EmedicaeMD41</strain>
    </source>
</reference>
<dbReference type="AlphaFoldDB" id="A0A508X4P2"/>
<dbReference type="Gene3D" id="3.30.2310.20">
    <property type="entry name" value="RelE-like"/>
    <property type="match status" value="1"/>
</dbReference>
<dbReference type="InterPro" id="IPR035093">
    <property type="entry name" value="RelE/ParE_toxin_dom_sf"/>
</dbReference>
<sequence length="43" mass="5084">MSGTYEKSLDRHPYIVSYELREVAGRESIVIVRVIHTSRDWPH</sequence>
<dbReference type="Proteomes" id="UP000507954">
    <property type="component" value="Unassembled WGS sequence"/>
</dbReference>
<name>A0A508X4P2_9HYPH</name>
<proteinExistence type="predicted"/>
<gene>
    <name evidence="1" type="ORF">EMEDMD4_70095</name>
</gene>
<accession>A0A508X4P2</accession>
<protein>
    <submittedName>
        <fullName evidence="1">Plasmid stabilization protein</fullName>
    </submittedName>
</protein>